<feature type="transmembrane region" description="Helical" evidence="6">
    <location>
        <begin position="198"/>
        <end position="218"/>
    </location>
</feature>
<gene>
    <name evidence="8" type="ORF">PCOR1329_LOCUS34249</name>
</gene>
<dbReference type="InterPro" id="IPR008979">
    <property type="entry name" value="Galactose-bd-like_sf"/>
</dbReference>
<dbReference type="Gene3D" id="2.60.120.10">
    <property type="entry name" value="Jelly Rolls"/>
    <property type="match status" value="1"/>
</dbReference>
<evidence type="ECO:0000259" key="7">
    <source>
        <dbReference type="PROSITE" id="PS50022"/>
    </source>
</evidence>
<proteinExistence type="predicted"/>
<feature type="compositionally biased region" description="Low complexity" evidence="5">
    <location>
        <begin position="492"/>
        <end position="504"/>
    </location>
</feature>
<dbReference type="PRINTS" id="PR01463">
    <property type="entry name" value="EAGCHANLFMLY"/>
</dbReference>
<dbReference type="InterPro" id="IPR014710">
    <property type="entry name" value="RmlC-like_jellyroll"/>
</dbReference>
<comment type="caution">
    <text evidence="8">The sequence shown here is derived from an EMBL/GenBank/DDBJ whole genome shotgun (WGS) entry which is preliminary data.</text>
</comment>
<dbReference type="Gene3D" id="2.60.120.260">
    <property type="entry name" value="Galactose-binding domain-like"/>
    <property type="match status" value="1"/>
</dbReference>
<feature type="transmembrane region" description="Helical" evidence="6">
    <location>
        <begin position="34"/>
        <end position="53"/>
    </location>
</feature>
<dbReference type="PANTHER" id="PTHR10217">
    <property type="entry name" value="VOLTAGE AND LIGAND GATED POTASSIUM CHANNEL"/>
    <property type="match status" value="1"/>
</dbReference>
<dbReference type="SMART" id="SM00231">
    <property type="entry name" value="FA58C"/>
    <property type="match status" value="1"/>
</dbReference>
<dbReference type="InterPro" id="IPR005821">
    <property type="entry name" value="Ion_trans_dom"/>
</dbReference>
<reference evidence="8" key="1">
    <citation type="submission" date="2023-10" db="EMBL/GenBank/DDBJ databases">
        <authorList>
            <person name="Chen Y."/>
            <person name="Shah S."/>
            <person name="Dougan E. K."/>
            <person name="Thang M."/>
            <person name="Chan C."/>
        </authorList>
    </citation>
    <scope>NUCLEOTIDE SEQUENCE [LARGE SCALE GENOMIC DNA]</scope>
</reference>
<dbReference type="Pfam" id="PF00520">
    <property type="entry name" value="Ion_trans"/>
    <property type="match status" value="1"/>
</dbReference>
<feature type="region of interest" description="Disordered" evidence="5">
    <location>
        <begin position="469"/>
        <end position="530"/>
    </location>
</feature>
<dbReference type="SUPFAM" id="SSF51206">
    <property type="entry name" value="cAMP-binding domain-like"/>
    <property type="match status" value="1"/>
</dbReference>
<protein>
    <recommendedName>
        <fullName evidence="7">F5/8 type C domain-containing protein</fullName>
    </recommendedName>
</protein>
<dbReference type="Proteomes" id="UP001189429">
    <property type="component" value="Unassembled WGS sequence"/>
</dbReference>
<dbReference type="Pfam" id="PF00754">
    <property type="entry name" value="F5_F8_type_C"/>
    <property type="match status" value="1"/>
</dbReference>
<keyword evidence="2 6" id="KW-0812">Transmembrane</keyword>
<organism evidence="8 9">
    <name type="scientific">Prorocentrum cordatum</name>
    <dbReference type="NCBI Taxonomy" id="2364126"/>
    <lineage>
        <taxon>Eukaryota</taxon>
        <taxon>Sar</taxon>
        <taxon>Alveolata</taxon>
        <taxon>Dinophyceae</taxon>
        <taxon>Prorocentrales</taxon>
        <taxon>Prorocentraceae</taxon>
        <taxon>Prorocentrum</taxon>
    </lineage>
</organism>
<keyword evidence="4 6" id="KW-0472">Membrane</keyword>
<dbReference type="InterPro" id="IPR018490">
    <property type="entry name" value="cNMP-bd_dom_sf"/>
</dbReference>
<evidence type="ECO:0000256" key="4">
    <source>
        <dbReference type="ARBA" id="ARBA00023136"/>
    </source>
</evidence>
<dbReference type="InterPro" id="IPR003938">
    <property type="entry name" value="K_chnl_volt-dep_EAG/ELK/ERG"/>
</dbReference>
<keyword evidence="3 6" id="KW-1133">Transmembrane helix</keyword>
<sequence length="917" mass="101564">EEDDDAPRRRSCMRRAAESLVIPESSTSRRAYEVALLVMLLYISIVFPWRLAFIEYRLRESSDAPCNTREEPFGWQVWETIVAWFFYVDLVLNFFLTYRKGAREINDPYKIAKNYLSTFFRINLIACFPESWFTPLMDHIGIDPGGCGSGGNGSSLVRLHRATRLIRMARLFRFSSAARKAQEQLSDRMQEILTKAKFFNMMVMLVWVLHVLACGWYLCAALHVDHSETWPARRPQGLSGGSLLGESSTVQWLHSMYFVLTVFTTVGFGDIFAVTVGEIAYVVFVMLVGAIVHSIIIGGVINLVSEKSEDEKWRDRQKSLLTAFGRQTLMQHSSINKLTNHIDQMESGQQDYDGQEMRNMITGDALPRRLVGELPTQVFQGLLMDSKFVTNCAMSCYGGAIPPRFTVLLATMLRVQHYKALEIIMQMHDSASSIFIVQSGTFAAIGEPGPWGGSDATVFRTLSAAKKMAPARVGDDVQTPSKPGSADEIDSPKSPTRSSPTKSRTMARTLTEKSVDMQRSASSPRRPTVTSLKRFVLNHAKRNASDVSSLPEITGHRNYSSVLNTDCVSTLDQKVSAWIPFVSDAEQWLEIDLMRSRFVSGVKVAGHPSDDAWVTEFRVLTSTRRGFNNDIGHYTEEPQVFPGCVDKDTEVEVGFAPRMAQFIRIVPTRWHNRIGLRAGVVLSQNVLFPYQLYGRKNYFGDEVLFSSTRNCTTRCEADGEVLLLHKRDLLANGVGGRLYEDFPQFQRVLLAVALSRHTHRLGMLARLTRGCSYRHLAASLVQRFWRSAGARKSRAAAGWDAAVDELRLASLMGGAQGVSMAGQPTASGHPTDPKVAGLVASLGELRHDVASLGRKVEGMAASQGALAGRLEALAAQLRQLVAAERQVGITGACVSPGVRAAAGDAAEAPDEEPLRSV</sequence>
<feature type="compositionally biased region" description="Polar residues" evidence="5">
    <location>
        <begin position="517"/>
        <end position="530"/>
    </location>
</feature>
<evidence type="ECO:0000256" key="3">
    <source>
        <dbReference type="ARBA" id="ARBA00022989"/>
    </source>
</evidence>
<feature type="transmembrane region" description="Helical" evidence="6">
    <location>
        <begin position="252"/>
        <end position="272"/>
    </location>
</feature>
<evidence type="ECO:0000256" key="6">
    <source>
        <dbReference type="SAM" id="Phobius"/>
    </source>
</evidence>
<dbReference type="SUPFAM" id="SSF81324">
    <property type="entry name" value="Voltage-gated potassium channels"/>
    <property type="match status" value="1"/>
</dbReference>
<accession>A0ABN9T052</accession>
<dbReference type="EMBL" id="CAUYUJ010014210">
    <property type="protein sequence ID" value="CAK0838273.1"/>
    <property type="molecule type" value="Genomic_DNA"/>
</dbReference>
<dbReference type="SUPFAM" id="SSF49785">
    <property type="entry name" value="Galactose-binding domain-like"/>
    <property type="match status" value="1"/>
</dbReference>
<evidence type="ECO:0000256" key="5">
    <source>
        <dbReference type="SAM" id="MobiDB-lite"/>
    </source>
</evidence>
<dbReference type="InterPro" id="IPR050818">
    <property type="entry name" value="KCNH_animal-type"/>
</dbReference>
<feature type="transmembrane region" description="Helical" evidence="6">
    <location>
        <begin position="73"/>
        <end position="96"/>
    </location>
</feature>
<name>A0ABN9T052_9DINO</name>
<keyword evidence="9" id="KW-1185">Reference proteome</keyword>
<evidence type="ECO:0000256" key="1">
    <source>
        <dbReference type="ARBA" id="ARBA00004141"/>
    </source>
</evidence>
<dbReference type="Gene3D" id="1.10.287.70">
    <property type="match status" value="1"/>
</dbReference>
<feature type="domain" description="F5/8 type C" evidence="7">
    <location>
        <begin position="576"/>
        <end position="683"/>
    </location>
</feature>
<evidence type="ECO:0000313" key="9">
    <source>
        <dbReference type="Proteomes" id="UP001189429"/>
    </source>
</evidence>
<feature type="transmembrane region" description="Helical" evidence="6">
    <location>
        <begin position="279"/>
        <end position="304"/>
    </location>
</feature>
<dbReference type="PANTHER" id="PTHR10217:SF435">
    <property type="entry name" value="POTASSIUM VOLTAGE-GATED CHANNEL PROTEIN EAG"/>
    <property type="match status" value="1"/>
</dbReference>
<feature type="non-terminal residue" evidence="8">
    <location>
        <position position="1"/>
    </location>
</feature>
<dbReference type="InterPro" id="IPR000421">
    <property type="entry name" value="FA58C"/>
</dbReference>
<evidence type="ECO:0000256" key="2">
    <source>
        <dbReference type="ARBA" id="ARBA00022692"/>
    </source>
</evidence>
<evidence type="ECO:0000313" key="8">
    <source>
        <dbReference type="EMBL" id="CAK0838273.1"/>
    </source>
</evidence>
<comment type="subcellular location">
    <subcellularLocation>
        <location evidence="1">Membrane</location>
        <topology evidence="1">Multi-pass membrane protein</topology>
    </subcellularLocation>
</comment>
<dbReference type="PROSITE" id="PS50022">
    <property type="entry name" value="FA58C_3"/>
    <property type="match status" value="1"/>
</dbReference>